<feature type="binding site" evidence="9">
    <location>
        <position position="209"/>
    </location>
    <ligand>
        <name>Zn(2+)</name>
        <dbReference type="ChEBI" id="CHEBI:29105"/>
        <label>2</label>
    </ligand>
</feature>
<dbReference type="Gene3D" id="1.10.287.110">
    <property type="entry name" value="DnaJ domain"/>
    <property type="match status" value="1"/>
</dbReference>
<feature type="binding site" evidence="9">
    <location>
        <position position="206"/>
    </location>
    <ligand>
        <name>Zn(2+)</name>
        <dbReference type="ChEBI" id="CHEBI:29105"/>
        <label>2</label>
    </ligand>
</feature>
<keyword evidence="4 9" id="KW-0677">Repeat</keyword>
<protein>
    <recommendedName>
        <fullName evidence="9">Chaperone protein DnaJ</fullName>
    </recommendedName>
</protein>
<comment type="subcellular location">
    <subcellularLocation>
        <location evidence="9">Cytoplasm</location>
    </subcellularLocation>
</comment>
<keyword evidence="1 9" id="KW-0963">Cytoplasm</keyword>
<dbReference type="InterPro" id="IPR008971">
    <property type="entry name" value="HSP40/DnaJ_pept-bd"/>
</dbReference>
<comment type="function">
    <text evidence="9">Participates actively in the response to hyperosmotic and heat shock by preventing the aggregation of stress-denatured proteins and by disaggregating proteins, also in an autonomous, DnaK-independent fashion. Unfolded proteins bind initially to DnaJ; upon interaction with the DnaJ-bound protein, DnaK hydrolyzes its bound ATP, resulting in the formation of a stable complex. GrpE releases ADP from DnaK; ATP binding to DnaK triggers the release of the substrate protein, thus completing the reaction cycle. Several rounds of ATP-dependent interactions between DnaJ, DnaK and GrpE are required for fully efficient folding. Also involved, together with DnaK and GrpE, in the DNA replication of plasmids through activation of initiation proteins.</text>
</comment>
<evidence type="ECO:0000313" key="14">
    <source>
        <dbReference type="EMBL" id="NHC15764.1"/>
    </source>
</evidence>
<comment type="similarity">
    <text evidence="9">Belongs to the DnaJ family.</text>
</comment>
<evidence type="ECO:0000256" key="8">
    <source>
        <dbReference type="ARBA" id="ARBA00023186"/>
    </source>
</evidence>
<dbReference type="PROSITE" id="PS51188">
    <property type="entry name" value="ZF_CR"/>
    <property type="match status" value="1"/>
</dbReference>
<comment type="subunit">
    <text evidence="9">Homodimer.</text>
</comment>
<keyword evidence="2 9" id="KW-0235">DNA replication</keyword>
<feature type="domain" description="J" evidence="12">
    <location>
        <begin position="10"/>
        <end position="75"/>
    </location>
</feature>
<keyword evidence="7 9" id="KW-0346">Stress response</keyword>
<dbReference type="InterPro" id="IPR012724">
    <property type="entry name" value="DnaJ"/>
</dbReference>
<dbReference type="Proteomes" id="UP000800981">
    <property type="component" value="Unassembled WGS sequence"/>
</dbReference>
<keyword evidence="6 9" id="KW-0862">Zinc</keyword>
<feature type="binding site" evidence="9">
    <location>
        <position position="223"/>
    </location>
    <ligand>
        <name>Zn(2+)</name>
        <dbReference type="ChEBI" id="CHEBI:29105"/>
        <label>1</label>
    </ligand>
</feature>
<feature type="binding site" evidence="9">
    <location>
        <position position="220"/>
    </location>
    <ligand>
        <name>Zn(2+)</name>
        <dbReference type="ChEBI" id="CHEBI:29105"/>
        <label>1</label>
    </ligand>
</feature>
<feature type="repeat" description="CXXCXGXG motif" evidence="9">
    <location>
        <begin position="166"/>
        <end position="173"/>
    </location>
</feature>
<evidence type="ECO:0000259" key="12">
    <source>
        <dbReference type="PROSITE" id="PS50076"/>
    </source>
</evidence>
<dbReference type="PROSITE" id="PS50076">
    <property type="entry name" value="DNAJ_2"/>
    <property type="match status" value="1"/>
</dbReference>
<evidence type="ECO:0000256" key="5">
    <source>
        <dbReference type="ARBA" id="ARBA00022771"/>
    </source>
</evidence>
<keyword evidence="5 9" id="KW-0863">Zinc-finger</keyword>
<organism evidence="14 15">
    <name type="scientific">Motilibacter deserti</name>
    <dbReference type="NCBI Taxonomy" id="2714956"/>
    <lineage>
        <taxon>Bacteria</taxon>
        <taxon>Bacillati</taxon>
        <taxon>Actinomycetota</taxon>
        <taxon>Actinomycetes</taxon>
        <taxon>Motilibacterales</taxon>
        <taxon>Motilibacteraceae</taxon>
        <taxon>Motilibacter</taxon>
    </lineage>
</organism>
<feature type="binding site" evidence="9">
    <location>
        <position position="169"/>
    </location>
    <ligand>
        <name>Zn(2+)</name>
        <dbReference type="ChEBI" id="CHEBI:29105"/>
        <label>1</label>
    </ligand>
</feature>
<dbReference type="PANTHER" id="PTHR43096">
    <property type="entry name" value="DNAJ HOMOLOG 1, MITOCHONDRIAL-RELATED"/>
    <property type="match status" value="1"/>
</dbReference>
<evidence type="ECO:0000313" key="15">
    <source>
        <dbReference type="Proteomes" id="UP000800981"/>
    </source>
</evidence>
<gene>
    <name evidence="9 14" type="primary">dnaJ</name>
    <name evidence="14" type="ORF">G9H71_18445</name>
</gene>
<dbReference type="Pfam" id="PF00226">
    <property type="entry name" value="DnaJ"/>
    <property type="match status" value="1"/>
</dbReference>
<name>A0ABX0H1R4_9ACTN</name>
<dbReference type="Gene3D" id="2.60.260.20">
    <property type="entry name" value="Urease metallochaperone UreE, N-terminal domain"/>
    <property type="match status" value="2"/>
</dbReference>
<evidence type="ECO:0000256" key="4">
    <source>
        <dbReference type="ARBA" id="ARBA00022737"/>
    </source>
</evidence>
<dbReference type="CDD" id="cd10719">
    <property type="entry name" value="DnaJ_zf"/>
    <property type="match status" value="1"/>
</dbReference>
<dbReference type="SUPFAM" id="SSF49493">
    <property type="entry name" value="HSP40/DnaJ peptide-binding domain"/>
    <property type="match status" value="2"/>
</dbReference>
<dbReference type="Gene3D" id="2.10.230.10">
    <property type="entry name" value="Heat shock protein DnaJ, cysteine-rich domain"/>
    <property type="match status" value="1"/>
</dbReference>
<feature type="binding site" evidence="9">
    <location>
        <position position="183"/>
    </location>
    <ligand>
        <name>Zn(2+)</name>
        <dbReference type="ChEBI" id="CHEBI:29105"/>
        <label>2</label>
    </ligand>
</feature>
<dbReference type="SUPFAM" id="SSF57938">
    <property type="entry name" value="DnaJ/Hsp40 cysteine-rich domain"/>
    <property type="match status" value="1"/>
</dbReference>
<dbReference type="HAMAP" id="MF_01152">
    <property type="entry name" value="DnaJ"/>
    <property type="match status" value="1"/>
</dbReference>
<dbReference type="InterPro" id="IPR001305">
    <property type="entry name" value="HSP_DnaJ_Cys-rich_dom"/>
</dbReference>
<feature type="repeat" description="CXXCXGXG motif" evidence="9">
    <location>
        <begin position="206"/>
        <end position="213"/>
    </location>
</feature>
<evidence type="ECO:0000256" key="2">
    <source>
        <dbReference type="ARBA" id="ARBA00022705"/>
    </source>
</evidence>
<dbReference type="NCBIfam" id="TIGR02349">
    <property type="entry name" value="DnaJ_bact"/>
    <property type="match status" value="1"/>
</dbReference>
<dbReference type="InterPro" id="IPR018253">
    <property type="entry name" value="DnaJ_domain_CS"/>
</dbReference>
<evidence type="ECO:0000256" key="3">
    <source>
        <dbReference type="ARBA" id="ARBA00022723"/>
    </source>
</evidence>
<comment type="cofactor">
    <cofactor evidence="9">
        <name>Zn(2+)</name>
        <dbReference type="ChEBI" id="CHEBI:29105"/>
    </cofactor>
    <text evidence="9">Binds 2 Zn(2+) ions per monomer.</text>
</comment>
<dbReference type="PANTHER" id="PTHR43096:SF54">
    <property type="entry name" value="CHAPERONE PROTEIN DNAJ 1"/>
    <property type="match status" value="1"/>
</dbReference>
<feature type="repeat" description="CXXCXGXG motif" evidence="9">
    <location>
        <begin position="220"/>
        <end position="227"/>
    </location>
</feature>
<sequence length="389" mass="40080">MSTKDFLEKDYYKALGVSKEASAEEIKKSYRKLARQYHPDANKGDSASEERFKEISEAYDVLSDAKRRKEYDDARSLFGSGAGRFRSAGGGPGGVSFDIGDIFGATSGAGAGAGGLGDVLGGLFGGVRRPGGPRRGADVESEVTISFVESVEGLTVPLRKSSDKPCPECSGTGGRGGSMPRTCPECQGTGRTSVGGGSGFAFAEPCRNCKGRGLVVDDPCPNCHGSGRAQGSEVLNVRIPAGVKDGQRIRLKGKGASGERGGPAGDLYVTVHVTPHPVFGRNGDDLTITVPVTFAEAALGAELRVPTLGGAPITLRLPAGTANGRTMRARGKGATRKDGTRGDLLVTVEVAVPAKLSAKARSALEAYAEATAGDDPRAGLYAAARSDKG</sequence>
<feature type="binding site" evidence="9">
    <location>
        <position position="186"/>
    </location>
    <ligand>
        <name>Zn(2+)</name>
        <dbReference type="ChEBI" id="CHEBI:29105"/>
        <label>2</label>
    </ligand>
</feature>
<dbReference type="InterPro" id="IPR036869">
    <property type="entry name" value="J_dom_sf"/>
</dbReference>
<dbReference type="PROSITE" id="PS00636">
    <property type="entry name" value="DNAJ_1"/>
    <property type="match status" value="1"/>
</dbReference>
<comment type="domain">
    <text evidence="9">The J domain is necessary and sufficient to stimulate DnaK ATPase activity. Zinc center 1 plays an important role in the autonomous, DnaK-independent chaperone activity of DnaJ. Zinc center 2 is essential for interaction with DnaK and for DnaJ activity.</text>
</comment>
<dbReference type="InterPro" id="IPR036410">
    <property type="entry name" value="HSP_DnaJ_Cys-rich_dom_sf"/>
</dbReference>
<evidence type="ECO:0000256" key="6">
    <source>
        <dbReference type="ARBA" id="ARBA00022833"/>
    </source>
</evidence>
<evidence type="ECO:0000256" key="7">
    <source>
        <dbReference type="ARBA" id="ARBA00023016"/>
    </source>
</evidence>
<dbReference type="NCBIfam" id="NF008035">
    <property type="entry name" value="PRK10767.1"/>
    <property type="match status" value="1"/>
</dbReference>
<keyword evidence="3 9" id="KW-0479">Metal-binding</keyword>
<dbReference type="SMART" id="SM00271">
    <property type="entry name" value="DnaJ"/>
    <property type="match status" value="1"/>
</dbReference>
<feature type="zinc finger region" description="CR-type" evidence="10">
    <location>
        <begin position="153"/>
        <end position="232"/>
    </location>
</feature>
<evidence type="ECO:0000259" key="13">
    <source>
        <dbReference type="PROSITE" id="PS51188"/>
    </source>
</evidence>
<keyword evidence="15" id="KW-1185">Reference proteome</keyword>
<keyword evidence="8 9" id="KW-0143">Chaperone</keyword>
<dbReference type="InterPro" id="IPR001623">
    <property type="entry name" value="DnaJ_domain"/>
</dbReference>
<evidence type="ECO:0000256" key="10">
    <source>
        <dbReference type="PROSITE-ProRule" id="PRU00546"/>
    </source>
</evidence>
<dbReference type="CDD" id="cd06257">
    <property type="entry name" value="DnaJ"/>
    <property type="match status" value="1"/>
</dbReference>
<evidence type="ECO:0000256" key="9">
    <source>
        <dbReference type="HAMAP-Rule" id="MF_01152"/>
    </source>
</evidence>
<dbReference type="RefSeq" id="WP_166284255.1">
    <property type="nucleotide sequence ID" value="NZ_JAANNP010000053.1"/>
</dbReference>
<comment type="caution">
    <text evidence="14">The sequence shown here is derived from an EMBL/GenBank/DDBJ whole genome shotgun (WGS) entry which is preliminary data.</text>
</comment>
<dbReference type="Pfam" id="PF01556">
    <property type="entry name" value="DnaJ_C"/>
    <property type="match status" value="1"/>
</dbReference>
<feature type="region of interest" description="Disordered" evidence="11">
    <location>
        <begin position="162"/>
        <end position="181"/>
    </location>
</feature>
<dbReference type="PRINTS" id="PR00625">
    <property type="entry name" value="JDOMAIN"/>
</dbReference>
<proteinExistence type="inferred from homology"/>
<feature type="domain" description="CR-type" evidence="13">
    <location>
        <begin position="153"/>
        <end position="232"/>
    </location>
</feature>
<dbReference type="SUPFAM" id="SSF46565">
    <property type="entry name" value="Chaperone J-domain"/>
    <property type="match status" value="1"/>
</dbReference>
<dbReference type="CDD" id="cd10747">
    <property type="entry name" value="DnaJ_C"/>
    <property type="match status" value="1"/>
</dbReference>
<dbReference type="NCBIfam" id="NF010888">
    <property type="entry name" value="PRK14295.1"/>
    <property type="match status" value="1"/>
</dbReference>
<evidence type="ECO:0000256" key="1">
    <source>
        <dbReference type="ARBA" id="ARBA00022490"/>
    </source>
</evidence>
<dbReference type="Pfam" id="PF00684">
    <property type="entry name" value="DnaJ_CXXCXGXG"/>
    <property type="match status" value="1"/>
</dbReference>
<evidence type="ECO:0000256" key="11">
    <source>
        <dbReference type="SAM" id="MobiDB-lite"/>
    </source>
</evidence>
<accession>A0ABX0H1R4</accession>
<dbReference type="EMBL" id="JAANNP010000053">
    <property type="protein sequence ID" value="NHC15764.1"/>
    <property type="molecule type" value="Genomic_DNA"/>
</dbReference>
<feature type="binding site" evidence="9">
    <location>
        <position position="166"/>
    </location>
    <ligand>
        <name>Zn(2+)</name>
        <dbReference type="ChEBI" id="CHEBI:29105"/>
        <label>1</label>
    </ligand>
</feature>
<feature type="repeat" description="CXXCXGXG motif" evidence="9">
    <location>
        <begin position="183"/>
        <end position="190"/>
    </location>
</feature>
<reference evidence="14 15" key="1">
    <citation type="submission" date="2020-03" db="EMBL/GenBank/DDBJ databases">
        <title>Two novel Motilibacter sp.</title>
        <authorList>
            <person name="Liu S."/>
        </authorList>
    </citation>
    <scope>NUCLEOTIDE SEQUENCE [LARGE SCALE GENOMIC DNA]</scope>
    <source>
        <strain evidence="14 15">E257</strain>
    </source>
</reference>
<dbReference type="InterPro" id="IPR002939">
    <property type="entry name" value="DnaJ_C"/>
</dbReference>